<dbReference type="AlphaFoldDB" id="A0AA96WBN4"/>
<evidence type="ECO:0000256" key="1">
    <source>
        <dbReference type="ARBA" id="ARBA00004613"/>
    </source>
</evidence>
<dbReference type="Gene3D" id="2.150.10.10">
    <property type="entry name" value="Serralysin-like metalloprotease, C-terminal"/>
    <property type="match status" value="3"/>
</dbReference>
<dbReference type="InterPro" id="IPR001343">
    <property type="entry name" value="Hemolysn_Ca-bd"/>
</dbReference>
<dbReference type="RefSeq" id="WP_051925220.1">
    <property type="nucleotide sequence ID" value="NZ_CP053586.1"/>
</dbReference>
<evidence type="ECO:0000256" key="2">
    <source>
        <dbReference type="ARBA" id="ARBA00022525"/>
    </source>
</evidence>
<dbReference type="InterPro" id="IPR018511">
    <property type="entry name" value="Hemolysin-typ_Ca-bd_CS"/>
</dbReference>
<reference evidence="3" key="1">
    <citation type="submission" date="2020-05" db="EMBL/GenBank/DDBJ databases">
        <authorList>
            <person name="Zhu T."/>
            <person name="Keshari N."/>
            <person name="Lu X."/>
        </authorList>
    </citation>
    <scope>NUCLEOTIDE SEQUENCE</scope>
    <source>
        <strain evidence="3">NK1-12</strain>
    </source>
</reference>
<proteinExistence type="predicted"/>
<name>A0AA96WBN4_9CYAN</name>
<evidence type="ECO:0000313" key="3">
    <source>
        <dbReference type="EMBL" id="WNZ22108.1"/>
    </source>
</evidence>
<keyword evidence="2" id="KW-0964">Secreted</keyword>
<dbReference type="PANTHER" id="PTHR38340:SF1">
    <property type="entry name" value="S-LAYER PROTEIN"/>
    <property type="match status" value="1"/>
</dbReference>
<dbReference type="GO" id="GO:0005509">
    <property type="term" value="F:calcium ion binding"/>
    <property type="evidence" value="ECO:0007669"/>
    <property type="project" value="InterPro"/>
</dbReference>
<dbReference type="SUPFAM" id="SSF51120">
    <property type="entry name" value="beta-Roll"/>
    <property type="match status" value="2"/>
</dbReference>
<organism evidence="3">
    <name type="scientific">Leptolyngbya sp. NK1-12</name>
    <dbReference type="NCBI Taxonomy" id="2547451"/>
    <lineage>
        <taxon>Bacteria</taxon>
        <taxon>Bacillati</taxon>
        <taxon>Cyanobacteriota</taxon>
        <taxon>Cyanophyceae</taxon>
        <taxon>Leptolyngbyales</taxon>
        <taxon>Leptolyngbyaceae</taxon>
        <taxon>Leptolyngbya group</taxon>
        <taxon>Leptolyngbya</taxon>
    </lineage>
</organism>
<dbReference type="PROSITE" id="PS00330">
    <property type="entry name" value="HEMOLYSIN_CALCIUM"/>
    <property type="match status" value="3"/>
</dbReference>
<dbReference type="PRINTS" id="PR00313">
    <property type="entry name" value="CABNDNGRPT"/>
</dbReference>
<dbReference type="InterPro" id="IPR050557">
    <property type="entry name" value="RTX_toxin/Mannuronan_C5-epim"/>
</dbReference>
<dbReference type="GO" id="GO:0005576">
    <property type="term" value="C:extracellular region"/>
    <property type="evidence" value="ECO:0007669"/>
    <property type="project" value="UniProtKB-SubCell"/>
</dbReference>
<gene>
    <name evidence="3" type="ORF">HJG54_03975</name>
</gene>
<dbReference type="EMBL" id="CP053586">
    <property type="protein sequence ID" value="WNZ22108.1"/>
    <property type="molecule type" value="Genomic_DNA"/>
</dbReference>
<sequence>MGTYVGNDSNNAKTAAMEWNDGDWWNPFDGYYEWRSWTMTGKGGSDQLTGGAKNDYIYGDYKLGAYSVTGIPGNDVLTGRGGDDYLYGEEGNDTLYGDFAFGSGTGAGNDYLNGGSGNDILYGEAGNDTLVGGFGDDYQDGGTGNDALYGESGNDSLVGGSGNDYINGGDSNDNLFGGSGNDTLVGGYGNDYLDGYGNTLYEKDQLIGGYGADRFALGSSTNVYYKGDGTNGYATIQDFVFGDKIQVKGALNGYTLEKNYDWGVGTSAKDTAIFHSGDLIGVVQDNISIQLNSSYFTTL</sequence>
<dbReference type="InterPro" id="IPR011049">
    <property type="entry name" value="Serralysin-like_metalloprot_C"/>
</dbReference>
<accession>A0AA96WBN4</accession>
<dbReference type="PANTHER" id="PTHR38340">
    <property type="entry name" value="S-LAYER PROTEIN"/>
    <property type="match status" value="1"/>
</dbReference>
<dbReference type="Pfam" id="PF00353">
    <property type="entry name" value="HemolysinCabind"/>
    <property type="match status" value="4"/>
</dbReference>
<comment type="subcellular location">
    <subcellularLocation>
        <location evidence="1">Secreted</location>
    </subcellularLocation>
</comment>
<protein>
    <submittedName>
        <fullName evidence="3">Calcium-binding protein</fullName>
    </submittedName>
</protein>